<proteinExistence type="predicted"/>
<organism evidence="3 4">
    <name type="scientific">Nesterenkonia aerolata</name>
    <dbReference type="NCBI Taxonomy" id="3074079"/>
    <lineage>
        <taxon>Bacteria</taxon>
        <taxon>Bacillati</taxon>
        <taxon>Actinomycetota</taxon>
        <taxon>Actinomycetes</taxon>
        <taxon>Micrococcales</taxon>
        <taxon>Micrococcaceae</taxon>
        <taxon>Nesterenkonia</taxon>
    </lineage>
</organism>
<gene>
    <name evidence="3" type="ORF">RIL96_01700</name>
</gene>
<evidence type="ECO:0000313" key="4">
    <source>
        <dbReference type="Proteomes" id="UP001251870"/>
    </source>
</evidence>
<evidence type="ECO:0000256" key="1">
    <source>
        <dbReference type="ARBA" id="ARBA00023002"/>
    </source>
</evidence>
<protein>
    <submittedName>
        <fullName evidence="3">NAD(P)-binding domain-containing protein</fullName>
    </submittedName>
</protein>
<evidence type="ECO:0000259" key="2">
    <source>
        <dbReference type="Pfam" id="PF03807"/>
    </source>
</evidence>
<dbReference type="InterPro" id="IPR028939">
    <property type="entry name" value="P5C_Rdtase_cat_N"/>
</dbReference>
<dbReference type="InterPro" id="IPR036291">
    <property type="entry name" value="NAD(P)-bd_dom_sf"/>
</dbReference>
<evidence type="ECO:0000313" key="3">
    <source>
        <dbReference type="EMBL" id="MDR8018282.1"/>
    </source>
</evidence>
<dbReference type="Pfam" id="PF03807">
    <property type="entry name" value="F420_oxidored"/>
    <property type="match status" value="1"/>
</dbReference>
<feature type="domain" description="Pyrroline-5-carboxylate reductase catalytic N-terminal" evidence="2">
    <location>
        <begin position="18"/>
        <end position="110"/>
    </location>
</feature>
<keyword evidence="1" id="KW-0560">Oxidoreductase</keyword>
<dbReference type="EMBL" id="JAVKGR010000001">
    <property type="protein sequence ID" value="MDR8018282.1"/>
    <property type="molecule type" value="Genomic_DNA"/>
</dbReference>
<keyword evidence="4" id="KW-1185">Reference proteome</keyword>
<dbReference type="PANTHER" id="PTHR14239">
    <property type="entry name" value="DUDULIN-RELATED"/>
    <property type="match status" value="1"/>
</dbReference>
<comment type="caution">
    <text evidence="3">The sequence shown here is derived from an EMBL/GenBank/DDBJ whole genome shotgun (WGS) entry which is preliminary data.</text>
</comment>
<dbReference type="Gene3D" id="3.40.50.720">
    <property type="entry name" value="NAD(P)-binding Rossmann-like Domain"/>
    <property type="match status" value="1"/>
</dbReference>
<name>A0ABU2DP50_9MICC</name>
<dbReference type="PANTHER" id="PTHR14239:SF0">
    <property type="entry name" value="F420-DEPENDENT NADP REDUCTASE"/>
    <property type="match status" value="1"/>
</dbReference>
<sequence length="228" mass="24782">MSDLAVDSPDSPNCPGVVGILGAGRAGTAFARALLRAGYEVDIAGTRPPKALRHHLRIYAPGAQAVDADDVAARAREQERAVVILAVPQEDLDEVEADWADGCVMVDATNAWHHEILPDWLQRAVDTDQPTSTAIAARFPGARTVKALNHIAHADFDDIRPELPRDQRRAAGAAGDVDADRGMVMAMLDRMGFDPVSMGPLGASRIMEPDGPLFDRRLRREDLLRRLR</sequence>
<dbReference type="InterPro" id="IPR051267">
    <property type="entry name" value="STEAP_metalloreductase"/>
</dbReference>
<dbReference type="SUPFAM" id="SSF51735">
    <property type="entry name" value="NAD(P)-binding Rossmann-fold domains"/>
    <property type="match status" value="1"/>
</dbReference>
<accession>A0ABU2DP50</accession>
<dbReference type="Proteomes" id="UP001251870">
    <property type="component" value="Unassembled WGS sequence"/>
</dbReference>
<dbReference type="RefSeq" id="WP_310547261.1">
    <property type="nucleotide sequence ID" value="NZ_JAVKGR010000001.1"/>
</dbReference>
<reference evidence="3 4" key="1">
    <citation type="submission" date="2023-09" db="EMBL/GenBank/DDBJ databases">
        <title>Description of three actinobacteria isolated from air of manufacturing shop in a pharmaceutical factory.</title>
        <authorList>
            <person name="Zhang D.-F."/>
        </authorList>
    </citation>
    <scope>NUCLEOTIDE SEQUENCE [LARGE SCALE GENOMIC DNA]</scope>
    <source>
        <strain evidence="3 4">LY-0111</strain>
    </source>
</reference>